<dbReference type="GO" id="GO:0005829">
    <property type="term" value="C:cytosol"/>
    <property type="evidence" value="ECO:0007669"/>
    <property type="project" value="TreeGrafter"/>
</dbReference>
<evidence type="ECO:0000256" key="1">
    <source>
        <dbReference type="SAM" id="MobiDB-lite"/>
    </source>
</evidence>
<dbReference type="PANTHER" id="PTHR10933:SF9">
    <property type="entry name" value="IMMUNOGLOBULIN-BINDING PROTEIN 1"/>
    <property type="match status" value="1"/>
</dbReference>
<dbReference type="Pfam" id="PF04177">
    <property type="entry name" value="TAP42"/>
    <property type="match status" value="1"/>
</dbReference>
<dbReference type="VEuPathDB" id="AmoebaDB:EHI8A_017490"/>
<dbReference type="VEuPathDB" id="AmoebaDB:EHI7A_053080"/>
<gene>
    <name evidence="2" type="ORF">CL6EHI_000740</name>
</gene>
<dbReference type="VEuPathDB" id="AmoebaDB:EHI5A_039250"/>
<accession>A0A5K1VMG4</accession>
<reference evidence="2 3" key="1">
    <citation type="submission" date="2016-05" db="EMBL/GenBank/DDBJ databases">
        <title>First whole genome sequencing of Entamoeba histolytica HM1:IMSS-clone-6.</title>
        <authorList>
            <person name="Mukherjee Avik.K."/>
            <person name="Izumyama S."/>
            <person name="Nakada-Tsukui K."/>
            <person name="Nozaki T."/>
        </authorList>
    </citation>
    <scope>NUCLEOTIDE SEQUENCE [LARGE SCALE GENOMIC DNA]</scope>
    <source>
        <strain evidence="2 3">HM1:IMSS clone 6</strain>
    </source>
</reference>
<dbReference type="PANTHER" id="PTHR10933">
    <property type="entry name" value="IMMUNOGLOBULIN-BINDING PROTEIN 1"/>
    <property type="match status" value="1"/>
</dbReference>
<protein>
    <submittedName>
        <fullName evidence="2">Uncharacterized protein</fullName>
    </submittedName>
</protein>
<dbReference type="OMA" id="KDTHPWG"/>
<dbReference type="Gene3D" id="1.25.40.540">
    <property type="entry name" value="TAP42-like family"/>
    <property type="match status" value="1"/>
</dbReference>
<dbReference type="AlphaFoldDB" id="A0A5K1VMG4"/>
<organism evidence="2 3">
    <name type="scientific">Entamoeba histolytica</name>
    <dbReference type="NCBI Taxonomy" id="5759"/>
    <lineage>
        <taxon>Eukaryota</taxon>
        <taxon>Amoebozoa</taxon>
        <taxon>Evosea</taxon>
        <taxon>Archamoebae</taxon>
        <taxon>Mastigamoebida</taxon>
        <taxon>Entamoebidae</taxon>
        <taxon>Entamoeba</taxon>
    </lineage>
</organism>
<dbReference type="FunFam" id="1.25.40.540:FF:000008">
    <property type="entry name" value="Uncharacterized protein"/>
    <property type="match status" value="1"/>
</dbReference>
<name>A0A5K1VMG4_ENTHI</name>
<dbReference type="GO" id="GO:0051721">
    <property type="term" value="F:protein phosphatase 2A binding"/>
    <property type="evidence" value="ECO:0007669"/>
    <property type="project" value="TreeGrafter"/>
</dbReference>
<feature type="region of interest" description="Disordered" evidence="1">
    <location>
        <begin position="303"/>
        <end position="356"/>
    </location>
</feature>
<feature type="compositionally biased region" description="Basic and acidic residues" evidence="1">
    <location>
        <begin position="303"/>
        <end position="321"/>
    </location>
</feature>
<evidence type="ECO:0000313" key="2">
    <source>
        <dbReference type="EMBL" id="GAT94206.1"/>
    </source>
</evidence>
<dbReference type="Proteomes" id="UP000078387">
    <property type="component" value="Unassembled WGS sequence"/>
</dbReference>
<dbReference type="GO" id="GO:0035303">
    <property type="term" value="P:regulation of dephosphorylation"/>
    <property type="evidence" value="ECO:0007669"/>
    <property type="project" value="TreeGrafter"/>
</dbReference>
<feature type="compositionally biased region" description="Basic and acidic residues" evidence="1">
    <location>
        <begin position="330"/>
        <end position="346"/>
    </location>
</feature>
<dbReference type="VEuPathDB" id="AmoebaDB:EHI_000740"/>
<dbReference type="InterPro" id="IPR007304">
    <property type="entry name" value="TAP46-like"/>
</dbReference>
<comment type="caution">
    <text evidence="2">The sequence shown here is derived from an EMBL/GenBank/DDBJ whole genome shotgun (WGS) entry which is preliminary data.</text>
</comment>
<evidence type="ECO:0000313" key="3">
    <source>
        <dbReference type="Proteomes" id="UP000078387"/>
    </source>
</evidence>
<dbReference type="VEuPathDB" id="AmoebaDB:KM1_048580"/>
<dbReference type="EMBL" id="BDEQ01000001">
    <property type="protein sequence ID" value="GAT94206.1"/>
    <property type="molecule type" value="Genomic_DNA"/>
</dbReference>
<sequence>MNLLFHLSDYMDKVNEKGVLSMSLLQSFNNVKNDEEVFNALKELEQYRIKKEKTYAISKNEEYDDIATSSLGYLMIDYSVAELYGKLRDNRVQALELSQSHYISFLNEMARLRFINKQYITDMVNGISETPEQARNTRIERFKESQQAKNILKNIEIKKKQERDGLDEEDEREYWKALLRVCILNSIDNFGYQKREVTMLKEINKLKANGEFEKRKEKEDQEAEKRRGGFKTFTIPKQPTVQDLQQLQTFAAQNQEYFTTQSNNDNGVVKEFTYKPEKLEIMKNVFNPRFKYGRMMTDEDWEAEKRDEMLDPIEEPEHTSADDDSNDDDEKLKEKREWDEFKDAHPRGSGNTLNMG</sequence>
<proteinExistence type="predicted"/>
<dbReference type="InterPro" id="IPR038511">
    <property type="entry name" value="TAP42/TAP46-like_sf"/>
</dbReference>
<dbReference type="GO" id="GO:0009966">
    <property type="term" value="P:regulation of signal transduction"/>
    <property type="evidence" value="ECO:0007669"/>
    <property type="project" value="InterPro"/>
</dbReference>